<comment type="caution">
    <text evidence="1">The sequence shown here is derived from an EMBL/GenBank/DDBJ whole genome shotgun (WGS) entry which is preliminary data.</text>
</comment>
<dbReference type="EMBL" id="MLQL01000015">
    <property type="protein sequence ID" value="OQE20898.1"/>
    <property type="molecule type" value="Genomic_DNA"/>
</dbReference>
<keyword evidence="2" id="KW-1185">Reference proteome</keyword>
<evidence type="ECO:0000313" key="1">
    <source>
        <dbReference type="EMBL" id="OQE20898.1"/>
    </source>
</evidence>
<dbReference type="AlphaFoldDB" id="A0A1V6T3H2"/>
<dbReference type="Proteomes" id="UP000191342">
    <property type="component" value="Unassembled WGS sequence"/>
</dbReference>
<evidence type="ECO:0000313" key="2">
    <source>
        <dbReference type="Proteomes" id="UP000191342"/>
    </source>
</evidence>
<gene>
    <name evidence="1" type="ORF">PENFLA_c015G09849</name>
</gene>
<sequence>MFNSIRDLIGLVTVIGIPSRKALTDFCAEYAQNKKQRKSQLPTTVDAVGTYYPQFDWVTGIHDPSIKRAWDPIEGNVQENLFPNSRVRTVREGATNSPDLPWHAKYKGLAEDFIQFLVEVSSRLRLVVKEILDWQ</sequence>
<accession>A0A1V6T3H2</accession>
<protein>
    <submittedName>
        <fullName evidence="1">Uncharacterized protein</fullName>
    </submittedName>
</protein>
<organism evidence="1 2">
    <name type="scientific">Penicillium flavigenum</name>
    <dbReference type="NCBI Taxonomy" id="254877"/>
    <lineage>
        <taxon>Eukaryota</taxon>
        <taxon>Fungi</taxon>
        <taxon>Dikarya</taxon>
        <taxon>Ascomycota</taxon>
        <taxon>Pezizomycotina</taxon>
        <taxon>Eurotiomycetes</taxon>
        <taxon>Eurotiomycetidae</taxon>
        <taxon>Eurotiales</taxon>
        <taxon>Aspergillaceae</taxon>
        <taxon>Penicillium</taxon>
    </lineage>
</organism>
<proteinExistence type="predicted"/>
<name>A0A1V6T3H2_9EURO</name>
<reference evidence="2" key="1">
    <citation type="journal article" date="2017" name="Nat. Microbiol.">
        <title>Global analysis of biosynthetic gene clusters reveals vast potential of secondary metabolite production in Penicillium species.</title>
        <authorList>
            <person name="Nielsen J.C."/>
            <person name="Grijseels S."/>
            <person name="Prigent S."/>
            <person name="Ji B."/>
            <person name="Dainat J."/>
            <person name="Nielsen K.F."/>
            <person name="Frisvad J.C."/>
            <person name="Workman M."/>
            <person name="Nielsen J."/>
        </authorList>
    </citation>
    <scope>NUCLEOTIDE SEQUENCE [LARGE SCALE GENOMIC DNA]</scope>
    <source>
        <strain evidence="2">IBT 14082</strain>
    </source>
</reference>